<organism evidence="1">
    <name type="scientific">freshwater metagenome</name>
    <dbReference type="NCBI Taxonomy" id="449393"/>
    <lineage>
        <taxon>unclassified sequences</taxon>
        <taxon>metagenomes</taxon>
        <taxon>ecological metagenomes</taxon>
    </lineage>
</organism>
<evidence type="ECO:0000313" key="1">
    <source>
        <dbReference type="EMBL" id="CAB5033308.1"/>
    </source>
</evidence>
<dbReference type="CDD" id="cd09736">
    <property type="entry name" value="Csy2_I-F"/>
    <property type="match status" value="1"/>
</dbReference>
<sequence length="300" mass="33756">MIRRFLLIPHIKIHNANAMSSPYTIGFPAMTGWLGAVHALQRHLQQQGLAETKFTSIAVSCHQFDLQTYKGQGDFVNSIIGTANPLDKTGNRPAFIEEARCHLEVSLLIEYQGVDSDDLENLIASINKQLLCMKFASGDVLSVKSTENIVVDEDDEQEIRRALAKLMLGHVLIERRDLMINAMQNEKKDALDALLDHLKIMHRSTQDEDGKVIWTSSRKTAGWLVPIATGFQGVSDLGIAKHQRDNSTPHRFAESVVTLGEFVMPYRIKDLDNMLWQYHVDTQKNLYLCQTLLTANSIGE</sequence>
<accession>A0A6J7RXW5</accession>
<protein>
    <submittedName>
        <fullName evidence="1">Unannotated protein</fullName>
    </submittedName>
</protein>
<gene>
    <name evidence="1" type="ORF">UFOPK4112_01915</name>
</gene>
<dbReference type="EMBL" id="CAFBPM010000042">
    <property type="protein sequence ID" value="CAB5033308.1"/>
    <property type="molecule type" value="Genomic_DNA"/>
</dbReference>
<name>A0A6J7RXW5_9ZZZZ</name>
<dbReference type="NCBIfam" id="TIGR02565">
    <property type="entry name" value="cas_Csy2"/>
    <property type="match status" value="1"/>
</dbReference>
<dbReference type="InterPro" id="IPR013398">
    <property type="entry name" value="CRISPR-assoc_prot_Csy2"/>
</dbReference>
<dbReference type="AlphaFoldDB" id="A0A6J7RXW5"/>
<dbReference type="Pfam" id="PF09614">
    <property type="entry name" value="Cas_Csy2"/>
    <property type="match status" value="1"/>
</dbReference>
<reference evidence="1" key="1">
    <citation type="submission" date="2020-05" db="EMBL/GenBank/DDBJ databases">
        <authorList>
            <person name="Chiriac C."/>
            <person name="Salcher M."/>
            <person name="Ghai R."/>
            <person name="Kavagutti S V."/>
        </authorList>
    </citation>
    <scope>NUCLEOTIDE SEQUENCE</scope>
</reference>
<proteinExistence type="predicted"/>